<evidence type="ECO:0000313" key="2">
    <source>
        <dbReference type="EMBL" id="QTA38513.1"/>
    </source>
</evidence>
<dbReference type="Pfam" id="PF13910">
    <property type="entry name" value="DUF4209"/>
    <property type="match status" value="1"/>
</dbReference>
<feature type="domain" description="DUF4209" evidence="1">
    <location>
        <begin position="190"/>
        <end position="279"/>
    </location>
</feature>
<dbReference type="InterPro" id="IPR025209">
    <property type="entry name" value="DUF4209"/>
</dbReference>
<keyword evidence="3" id="KW-1185">Reference proteome</keyword>
<dbReference type="EMBL" id="CP071446">
    <property type="protein sequence ID" value="QTA38513.1"/>
    <property type="molecule type" value="Genomic_DNA"/>
</dbReference>
<protein>
    <submittedName>
        <fullName evidence="2">DUF4209 domain-containing protein</fullName>
    </submittedName>
</protein>
<dbReference type="RefSeq" id="WP_207567230.1">
    <property type="nucleotide sequence ID" value="NZ_CP071446.1"/>
</dbReference>
<evidence type="ECO:0000259" key="1">
    <source>
        <dbReference type="Pfam" id="PF13910"/>
    </source>
</evidence>
<name>A0ABX7S974_9BACT</name>
<reference evidence="2 3" key="1">
    <citation type="submission" date="2021-03" db="EMBL/GenBank/DDBJ databases">
        <title>Thermosipho ferrireducens sp.nov., an anaerobic thermophilic iron-reducing bacterium isolated from a deep-sea hydrothermal sulfide deposits.</title>
        <authorList>
            <person name="Zeng X."/>
            <person name="Chen Y."/>
            <person name="Shao Z."/>
        </authorList>
    </citation>
    <scope>NUCLEOTIDE SEQUENCE [LARGE SCALE GENOMIC DNA]</scope>
    <source>
        <strain evidence="2 3">JL129W03</strain>
    </source>
</reference>
<proteinExistence type="predicted"/>
<organism evidence="2 3">
    <name type="scientific">Thermosipho ferrireducens</name>
    <dbReference type="NCBI Taxonomy" id="2571116"/>
    <lineage>
        <taxon>Bacteria</taxon>
        <taxon>Thermotogati</taxon>
        <taxon>Thermotogota</taxon>
        <taxon>Thermotogae</taxon>
        <taxon>Thermotogales</taxon>
        <taxon>Fervidobacteriaceae</taxon>
        <taxon>Thermosipho</taxon>
    </lineage>
</organism>
<dbReference type="Proteomes" id="UP000671862">
    <property type="component" value="Chromosome"/>
</dbReference>
<accession>A0ABX7S974</accession>
<gene>
    <name evidence="2" type="ORF">JYK00_03050</name>
</gene>
<evidence type="ECO:0000313" key="3">
    <source>
        <dbReference type="Proteomes" id="UP000671862"/>
    </source>
</evidence>
<sequence length="286" mass="33194">MELFYYLKNEAKKVLIKIKELNQEILSELSEIEISIKISSEKFKKAIDKVVEGELEAALEKIAMYFIPRKDETLELLKDILKKYPLSFLIPREIIDHKGRIIATVDPIREDIDGHSIFQIPQNMQINSFLLHETVITLKNKFNLNTETVVEYLYNSPIFEDERKEFFIRGIGTYLNNDYLVAIHILVPQIEALVRNLAQIIGVPILTQNRFNGFNYKTLYGLLSDEKIIAVLSEDMCLYLKALFTDVRGWNIRNDVCHGISDLQSFNQVVADRVFHVLICLALLRE</sequence>